<sequence length="159" mass="16597">MAKKTDDKLKTILVPVDASKLSQGLKAAFMGIAMVFDSIGAGEAALELKAAAGEVSCSTDEAETRQGDTDGADIVESTGSDEIGSENKSDAAVETSDTGQAAPAAVTVDDITKVIVAKIKQKRINNEKIGQLLKTYGVDKVSSLPAEKYEAFLTDISQL</sequence>
<dbReference type="EMBL" id="JAOQJU010000010">
    <property type="protein sequence ID" value="MCU6686818.1"/>
    <property type="molecule type" value="Genomic_DNA"/>
</dbReference>
<organism evidence="2 3">
    <name type="scientific">Dorea acetigenes</name>
    <dbReference type="NCBI Taxonomy" id="2981787"/>
    <lineage>
        <taxon>Bacteria</taxon>
        <taxon>Bacillati</taxon>
        <taxon>Bacillota</taxon>
        <taxon>Clostridia</taxon>
        <taxon>Lachnospirales</taxon>
        <taxon>Lachnospiraceae</taxon>
        <taxon>Dorea</taxon>
    </lineage>
</organism>
<evidence type="ECO:0000313" key="3">
    <source>
        <dbReference type="Proteomes" id="UP001652431"/>
    </source>
</evidence>
<comment type="caution">
    <text evidence="2">The sequence shown here is derived from an EMBL/GenBank/DDBJ whole genome shotgun (WGS) entry which is preliminary data.</text>
</comment>
<name>A0ABT2RN64_9FIRM</name>
<protein>
    <recommendedName>
        <fullName evidence="4">rRNA biogenesis protein rrp5</fullName>
    </recommendedName>
</protein>
<evidence type="ECO:0000256" key="1">
    <source>
        <dbReference type="SAM" id="MobiDB-lite"/>
    </source>
</evidence>
<proteinExistence type="predicted"/>
<keyword evidence="3" id="KW-1185">Reference proteome</keyword>
<dbReference type="Proteomes" id="UP001652431">
    <property type="component" value="Unassembled WGS sequence"/>
</dbReference>
<accession>A0ABT2RN64</accession>
<feature type="region of interest" description="Disordered" evidence="1">
    <location>
        <begin position="57"/>
        <end position="100"/>
    </location>
</feature>
<dbReference type="RefSeq" id="WP_158370172.1">
    <property type="nucleotide sequence ID" value="NZ_JAOQJU010000010.1"/>
</dbReference>
<evidence type="ECO:0000313" key="2">
    <source>
        <dbReference type="EMBL" id="MCU6686818.1"/>
    </source>
</evidence>
<evidence type="ECO:0008006" key="4">
    <source>
        <dbReference type="Google" id="ProtNLM"/>
    </source>
</evidence>
<gene>
    <name evidence="2" type="ORF">OCV99_09730</name>
</gene>
<reference evidence="2 3" key="1">
    <citation type="journal article" date="2021" name="ISME Commun">
        <title>Automated analysis of genomic sequences facilitates high-throughput and comprehensive description of bacteria.</title>
        <authorList>
            <person name="Hitch T.C.A."/>
        </authorList>
    </citation>
    <scope>NUCLEOTIDE SEQUENCE [LARGE SCALE GENOMIC DNA]</scope>
    <source>
        <strain evidence="2 3">Sanger_03</strain>
    </source>
</reference>